<feature type="compositionally biased region" description="Basic and acidic residues" evidence="1">
    <location>
        <begin position="436"/>
        <end position="451"/>
    </location>
</feature>
<keyword evidence="3" id="KW-1185">Reference proteome</keyword>
<feature type="compositionally biased region" description="Basic and acidic residues" evidence="1">
    <location>
        <begin position="687"/>
        <end position="698"/>
    </location>
</feature>
<feature type="compositionally biased region" description="Basic and acidic residues" evidence="1">
    <location>
        <begin position="630"/>
        <end position="643"/>
    </location>
</feature>
<feature type="compositionally biased region" description="Low complexity" evidence="1">
    <location>
        <begin position="605"/>
        <end position="615"/>
    </location>
</feature>
<sequence>MELLDFLYCAHRDINHMSLIKTGVRFFEKLIQKPKTQQKQDKTKARLTIADISRQMPEDTNTPKTTKPIADRSIQTQQPTASLQHEEKTLDPRIKWGRENSANWKEMDNLLFDKDGSISESGFRKLLGNLETFDLGNKDKCQHWAFYAADKYQTQQFDHEKMAIFMDKFMECYVEAISKEQVGKALCEINSKPDIPSLFLTAELIVLSQDRTTKETSHTSNIKTYIPVANFGWEGLDHQKHGNKIDELFSQKLQNALQVKCKKIKVSEKKKRKLNKEIEKQTLKHLNRKLYEQDKKILNTIASGKPTKEIREQIKNEVIDRQNDIIKALREAEIDIPPQTPKEHQNLTKAMDKIIERRLKEKNGYDVKREKDLDQSNQQDTVKVTSAIPATPPEIKQHSSEIPNLAPPMKHQQAASDTSNVPLPKASGVIGTLDQRNTDAPELHDSSKDESSATTHLPHSILKELADESSTKAQAWRTSGRFSKLESDTNEIAEQADVANKATANEQKNTESLDQQTTTAKSEKPAPNPRPEGLTLIRHTKPQTTTKTESLQDQPSDKANAERLKKSDESTHQSNIKNQEAQIQNTHPPKPALKPKPAPKPALKPKPTLKPVLTKQPKEPLNLNTSKAQEPQKPDTHQAEPEFKSNPAPNKMLDEPVHQSTVITEKNQRTASQRPNSQLKLNPVTPEKLKWPARESSKETTMTTQANDGISNPSPNSKPPAPKKPDRLIQKKPKKPNIPPKPSKETLLNSQRKAFSKNTANAP</sequence>
<feature type="compositionally biased region" description="Polar residues" evidence="1">
    <location>
        <begin position="572"/>
        <end position="587"/>
    </location>
</feature>
<evidence type="ECO:0000256" key="1">
    <source>
        <dbReference type="SAM" id="MobiDB-lite"/>
    </source>
</evidence>
<dbReference type="EMBL" id="BAABFL010000473">
    <property type="protein sequence ID" value="GAA4652323.1"/>
    <property type="molecule type" value="Genomic_DNA"/>
</dbReference>
<organism evidence="2 3">
    <name type="scientific">Kistimonas scapharcae</name>
    <dbReference type="NCBI Taxonomy" id="1036133"/>
    <lineage>
        <taxon>Bacteria</taxon>
        <taxon>Pseudomonadati</taxon>
        <taxon>Pseudomonadota</taxon>
        <taxon>Gammaproteobacteria</taxon>
        <taxon>Oceanospirillales</taxon>
        <taxon>Endozoicomonadaceae</taxon>
        <taxon>Kistimonas</taxon>
    </lineage>
</organism>
<reference evidence="3" key="1">
    <citation type="journal article" date="2019" name="Int. J. Syst. Evol. Microbiol.">
        <title>The Global Catalogue of Microorganisms (GCM) 10K type strain sequencing project: providing services to taxonomists for standard genome sequencing and annotation.</title>
        <authorList>
            <consortium name="The Broad Institute Genomics Platform"/>
            <consortium name="The Broad Institute Genome Sequencing Center for Infectious Disease"/>
            <person name="Wu L."/>
            <person name="Ma J."/>
        </authorList>
    </citation>
    <scope>NUCLEOTIDE SEQUENCE [LARGE SCALE GENOMIC DNA]</scope>
    <source>
        <strain evidence="3">JCM 17805</strain>
    </source>
</reference>
<feature type="compositionally biased region" description="Polar residues" evidence="1">
    <location>
        <begin position="375"/>
        <end position="384"/>
    </location>
</feature>
<proteinExistence type="predicted"/>
<name>A0ABP8V7V6_9GAMM</name>
<evidence type="ECO:0000313" key="2">
    <source>
        <dbReference type="EMBL" id="GAA4652323.1"/>
    </source>
</evidence>
<feature type="region of interest" description="Disordered" evidence="1">
    <location>
        <begin position="361"/>
        <end position="456"/>
    </location>
</feature>
<feature type="compositionally biased region" description="Polar residues" evidence="1">
    <location>
        <begin position="746"/>
        <end position="763"/>
    </location>
</feature>
<comment type="caution">
    <text evidence="2">The sequence shown here is derived from an EMBL/GenBank/DDBJ whole genome shotgun (WGS) entry which is preliminary data.</text>
</comment>
<feature type="region of interest" description="Disordered" evidence="1">
    <location>
        <begin position="502"/>
        <end position="763"/>
    </location>
</feature>
<gene>
    <name evidence="2" type="ORF">GCM10023116_46070</name>
</gene>
<feature type="compositionally biased region" description="Polar residues" evidence="1">
    <location>
        <begin position="699"/>
        <end position="710"/>
    </location>
</feature>
<accession>A0ABP8V7V6</accession>
<feature type="compositionally biased region" description="Polar residues" evidence="1">
    <location>
        <begin position="542"/>
        <end position="554"/>
    </location>
</feature>
<dbReference type="Proteomes" id="UP001500604">
    <property type="component" value="Unassembled WGS sequence"/>
</dbReference>
<feature type="compositionally biased region" description="Polar residues" evidence="1">
    <location>
        <begin position="658"/>
        <end position="680"/>
    </location>
</feature>
<feature type="compositionally biased region" description="Polar residues" evidence="1">
    <location>
        <begin position="502"/>
        <end position="520"/>
    </location>
</feature>
<evidence type="ECO:0000313" key="3">
    <source>
        <dbReference type="Proteomes" id="UP001500604"/>
    </source>
</evidence>
<protein>
    <recommendedName>
        <fullName evidence="4">EF-hand domain-containing protein</fullName>
    </recommendedName>
</protein>
<feature type="compositionally biased region" description="Pro residues" evidence="1">
    <location>
        <begin position="588"/>
        <end position="604"/>
    </location>
</feature>
<feature type="compositionally biased region" description="Basic and acidic residues" evidence="1">
    <location>
        <begin position="361"/>
        <end position="374"/>
    </location>
</feature>
<feature type="compositionally biased region" description="Basic and acidic residues" evidence="1">
    <location>
        <begin position="555"/>
        <end position="571"/>
    </location>
</feature>
<evidence type="ECO:0008006" key="4">
    <source>
        <dbReference type="Google" id="ProtNLM"/>
    </source>
</evidence>